<dbReference type="PROSITE" id="PS50011">
    <property type="entry name" value="PROTEIN_KINASE_DOM"/>
    <property type="match status" value="1"/>
</dbReference>
<evidence type="ECO:0000256" key="8">
    <source>
        <dbReference type="SAM" id="Phobius"/>
    </source>
</evidence>
<dbReference type="PROSITE" id="PS00108">
    <property type="entry name" value="PROTEIN_KINASE_ST"/>
    <property type="match status" value="1"/>
</dbReference>
<gene>
    <name evidence="10" type="ORF">C1876_10685</name>
    <name evidence="11" type="ORF">DMP09_12725</name>
</gene>
<keyword evidence="8" id="KW-0472">Membrane</keyword>
<name>A0A3N0IWW1_9ACTN</name>
<keyword evidence="12" id="KW-1185">Reference proteome</keyword>
<accession>A0A3N0IWW1</accession>
<keyword evidence="8" id="KW-0812">Transmembrane</keyword>
<dbReference type="InterPro" id="IPR008271">
    <property type="entry name" value="Ser/Thr_kinase_AS"/>
</dbReference>
<dbReference type="Proteomes" id="UP000253817">
    <property type="component" value="Unassembled WGS sequence"/>
</dbReference>
<keyword evidence="6" id="KW-0067">ATP-binding</keyword>
<dbReference type="GO" id="GO:0004674">
    <property type="term" value="F:protein serine/threonine kinase activity"/>
    <property type="evidence" value="ECO:0007669"/>
    <property type="project" value="UniProtKB-KW"/>
</dbReference>
<organism evidence="11 13">
    <name type="scientific">Eggerthella sinensis</name>
    <dbReference type="NCBI Taxonomy" id="242230"/>
    <lineage>
        <taxon>Bacteria</taxon>
        <taxon>Bacillati</taxon>
        <taxon>Actinomycetota</taxon>
        <taxon>Coriobacteriia</taxon>
        <taxon>Eggerthellales</taxon>
        <taxon>Eggerthellaceae</taxon>
        <taxon>Eggerthella</taxon>
    </lineage>
</organism>
<proteinExistence type="predicted"/>
<dbReference type="SUPFAM" id="SSF56112">
    <property type="entry name" value="Protein kinase-like (PK-like)"/>
    <property type="match status" value="1"/>
</dbReference>
<dbReference type="GO" id="GO:0005524">
    <property type="term" value="F:ATP binding"/>
    <property type="evidence" value="ECO:0007669"/>
    <property type="project" value="UniProtKB-KW"/>
</dbReference>
<evidence type="ECO:0000256" key="2">
    <source>
        <dbReference type="ARBA" id="ARBA00022527"/>
    </source>
</evidence>
<dbReference type="EC" id="2.7.11.1" evidence="1"/>
<evidence type="ECO:0000256" key="3">
    <source>
        <dbReference type="ARBA" id="ARBA00022679"/>
    </source>
</evidence>
<reference evidence="10 12" key="1">
    <citation type="journal article" date="2018" name="Elife">
        <title>Discovery and characterization of a prevalent human gut bacterial enzyme sufficient for the inactivation of a family of plant toxins.</title>
        <authorList>
            <person name="Koppel N."/>
            <person name="Bisanz J.E."/>
            <person name="Pandelia M.E."/>
            <person name="Turnbaugh P.J."/>
            <person name="Balskus E.P."/>
        </authorList>
    </citation>
    <scope>NUCLEOTIDE SEQUENCE [LARGE SCALE GENOMIC DNA]</scope>
    <source>
        <strain evidence="10 12">DSM 16107</strain>
    </source>
</reference>
<dbReference type="EMBL" id="PPTT01000018">
    <property type="protein sequence ID" value="RDB68075.1"/>
    <property type="molecule type" value="Genomic_DNA"/>
</dbReference>
<evidence type="ECO:0000313" key="13">
    <source>
        <dbReference type="Proteomes" id="UP000270112"/>
    </source>
</evidence>
<dbReference type="Pfam" id="PF00069">
    <property type="entry name" value="Pkinase"/>
    <property type="match status" value="1"/>
</dbReference>
<dbReference type="InterPro" id="IPR000719">
    <property type="entry name" value="Prot_kinase_dom"/>
</dbReference>
<feature type="transmembrane region" description="Helical" evidence="8">
    <location>
        <begin position="326"/>
        <end position="346"/>
    </location>
</feature>
<dbReference type="CDD" id="cd14014">
    <property type="entry name" value="STKc_PknB_like"/>
    <property type="match status" value="1"/>
</dbReference>
<dbReference type="EMBL" id="QICC01000063">
    <property type="protein sequence ID" value="RNM40802.1"/>
    <property type="molecule type" value="Genomic_DNA"/>
</dbReference>
<dbReference type="Gene3D" id="1.10.510.10">
    <property type="entry name" value="Transferase(Phosphotransferase) domain 1"/>
    <property type="match status" value="1"/>
</dbReference>
<evidence type="ECO:0000256" key="1">
    <source>
        <dbReference type="ARBA" id="ARBA00012513"/>
    </source>
</evidence>
<feature type="region of interest" description="Disordered" evidence="7">
    <location>
        <begin position="1"/>
        <end position="30"/>
    </location>
</feature>
<evidence type="ECO:0000313" key="10">
    <source>
        <dbReference type="EMBL" id="RDB68075.1"/>
    </source>
</evidence>
<evidence type="ECO:0000256" key="7">
    <source>
        <dbReference type="SAM" id="MobiDB-lite"/>
    </source>
</evidence>
<keyword evidence="2" id="KW-0723">Serine/threonine-protein kinase</keyword>
<evidence type="ECO:0000313" key="11">
    <source>
        <dbReference type="EMBL" id="RNM40802.1"/>
    </source>
</evidence>
<evidence type="ECO:0000259" key="9">
    <source>
        <dbReference type="PROSITE" id="PS50011"/>
    </source>
</evidence>
<dbReference type="InterPro" id="IPR011009">
    <property type="entry name" value="Kinase-like_dom_sf"/>
</dbReference>
<feature type="compositionally biased region" description="Polar residues" evidence="7">
    <location>
        <begin position="12"/>
        <end position="23"/>
    </location>
</feature>
<evidence type="ECO:0000313" key="12">
    <source>
        <dbReference type="Proteomes" id="UP000253817"/>
    </source>
</evidence>
<keyword evidence="8" id="KW-1133">Transmembrane helix</keyword>
<dbReference type="AlphaFoldDB" id="A0A3N0IWW1"/>
<evidence type="ECO:0000256" key="6">
    <source>
        <dbReference type="ARBA" id="ARBA00022840"/>
    </source>
</evidence>
<protein>
    <recommendedName>
        <fullName evidence="1">non-specific serine/threonine protein kinase</fullName>
        <ecNumber evidence="1">2.7.11.1</ecNumber>
    </recommendedName>
</protein>
<sequence>MGTAFRKPMRSCTASTKTRSAKASGTIDPTMPDELAEHLDALARDDCYRVDAVLKDGALETTQRVYFVGANGAEQGPYVRKYLDSDAGLGTAYERMWKAQRAGRRFLHLPRIVDCYAAGEKRAVVMEYVRGETLADVLYRCDPSVALACDVFPRLCEAVAELHEGFDPPIIHRDLKPSNIMLSKDSLTIIDFGISRTFDDAADEDTRHFGTRAYAPPEQFGYGQTDVRSDVYALGMLLYFCLTEKTPDAKARRGGFRDPRIPEAFRRIVAHATAFDPAQRYASVTELRDAFLAAATEPGDTPRAPGRKPRTRFGALLARVPFKLGVAWDVVLACLFVLFCVVAVGSTVDPSSGSAQYAAAPLWLRGVSYGSLVLLIIGPVLFLVSDRRPLARIVPSLARVSIERDMAVCFVAFLIGLTVFALSGQLFVVE</sequence>
<feature type="transmembrane region" description="Helical" evidence="8">
    <location>
        <begin position="366"/>
        <end position="385"/>
    </location>
</feature>
<reference evidence="11" key="3">
    <citation type="journal article" date="2019" name="Microbiol. Resour. Announc.">
        <title>Draft Genome Sequences of Type Strains of Gordonibacter faecihominis, Paraeggerthella hongkongensis, Parvibacter caecicola,Slackia equolifaciens, Slackia faecicanis, and Slackia isoflavoniconvertens.</title>
        <authorList>
            <person name="Danylec N."/>
            <person name="Stoll D.A."/>
            <person name="Dotsch A."/>
            <person name="Huch M."/>
        </authorList>
    </citation>
    <scope>NUCLEOTIDE SEQUENCE</scope>
    <source>
        <strain evidence="11">DSM 16107</strain>
    </source>
</reference>
<keyword evidence="4" id="KW-0547">Nucleotide-binding</keyword>
<evidence type="ECO:0000256" key="5">
    <source>
        <dbReference type="ARBA" id="ARBA00022777"/>
    </source>
</evidence>
<dbReference type="PANTHER" id="PTHR43289:SF6">
    <property type="entry name" value="SERINE_THREONINE-PROTEIN KINASE NEKL-3"/>
    <property type="match status" value="1"/>
</dbReference>
<feature type="domain" description="Protein kinase" evidence="9">
    <location>
        <begin position="48"/>
        <end position="292"/>
    </location>
</feature>
<feature type="transmembrane region" description="Helical" evidence="8">
    <location>
        <begin position="406"/>
        <end position="428"/>
    </location>
</feature>
<comment type="caution">
    <text evidence="11">The sequence shown here is derived from an EMBL/GenBank/DDBJ whole genome shotgun (WGS) entry which is preliminary data.</text>
</comment>
<dbReference type="PANTHER" id="PTHR43289">
    <property type="entry name" value="MITOGEN-ACTIVATED PROTEIN KINASE KINASE KINASE 20-RELATED"/>
    <property type="match status" value="1"/>
</dbReference>
<dbReference type="Proteomes" id="UP000270112">
    <property type="component" value="Unassembled WGS sequence"/>
</dbReference>
<keyword evidence="5" id="KW-0418">Kinase</keyword>
<dbReference type="SMART" id="SM00220">
    <property type="entry name" value="S_TKc"/>
    <property type="match status" value="1"/>
</dbReference>
<keyword evidence="3" id="KW-0808">Transferase</keyword>
<reference evidence="13" key="2">
    <citation type="submission" date="2018-05" db="EMBL/GenBank/DDBJ databases">
        <title>Genome Sequencing of selected type strains of the family Eggerthellaceae.</title>
        <authorList>
            <person name="Danylec N."/>
            <person name="Stoll D.A."/>
            <person name="Doetsch A."/>
            <person name="Huch M."/>
        </authorList>
    </citation>
    <scope>NUCLEOTIDE SEQUENCE [LARGE SCALE GENOMIC DNA]</scope>
    <source>
        <strain evidence="13">DSM 16107</strain>
    </source>
</reference>
<evidence type="ECO:0000256" key="4">
    <source>
        <dbReference type="ARBA" id="ARBA00022741"/>
    </source>
</evidence>